<comment type="cofactor">
    <cofactor evidence="1">
        <name>a divalent metal cation</name>
        <dbReference type="ChEBI" id="CHEBI:60240"/>
    </cofactor>
</comment>
<comment type="caution">
    <text evidence="5">The sequence shown here is derived from an EMBL/GenBank/DDBJ whole genome shotgun (WGS) entry which is preliminary data.</text>
</comment>
<reference evidence="5" key="1">
    <citation type="journal article" date="2020" name="Cell">
        <title>Large-Scale Comparative Analyses of Tick Genomes Elucidate Their Genetic Diversity and Vector Capacities.</title>
        <authorList>
            <consortium name="Tick Genome and Microbiome Consortium (TIGMIC)"/>
            <person name="Jia N."/>
            <person name="Wang J."/>
            <person name="Shi W."/>
            <person name="Du L."/>
            <person name="Sun Y."/>
            <person name="Zhan W."/>
            <person name="Jiang J.F."/>
            <person name="Wang Q."/>
            <person name="Zhang B."/>
            <person name="Ji P."/>
            <person name="Bell-Sakyi L."/>
            <person name="Cui X.M."/>
            <person name="Yuan T.T."/>
            <person name="Jiang B.G."/>
            <person name="Yang W.F."/>
            <person name="Lam T.T."/>
            <person name="Chang Q.C."/>
            <person name="Ding S.J."/>
            <person name="Wang X.J."/>
            <person name="Zhu J.G."/>
            <person name="Ruan X.D."/>
            <person name="Zhao L."/>
            <person name="Wei J.T."/>
            <person name="Ye R.Z."/>
            <person name="Que T.C."/>
            <person name="Du C.H."/>
            <person name="Zhou Y.H."/>
            <person name="Cheng J.X."/>
            <person name="Dai P.F."/>
            <person name="Guo W.B."/>
            <person name="Han X.H."/>
            <person name="Huang E.J."/>
            <person name="Li L.F."/>
            <person name="Wei W."/>
            <person name="Gao Y.C."/>
            <person name="Liu J.Z."/>
            <person name="Shao H.Z."/>
            <person name="Wang X."/>
            <person name="Wang C.C."/>
            <person name="Yang T.C."/>
            <person name="Huo Q.B."/>
            <person name="Li W."/>
            <person name="Chen H.Y."/>
            <person name="Chen S.E."/>
            <person name="Zhou L.G."/>
            <person name="Ni X.B."/>
            <person name="Tian J.H."/>
            <person name="Sheng Y."/>
            <person name="Liu T."/>
            <person name="Pan Y.S."/>
            <person name="Xia L.Y."/>
            <person name="Li J."/>
            <person name="Zhao F."/>
            <person name="Cao W.C."/>
        </authorList>
    </citation>
    <scope>NUCLEOTIDE SEQUENCE</scope>
    <source>
        <strain evidence="5">Rsan-2018</strain>
    </source>
</reference>
<evidence type="ECO:0000313" key="5">
    <source>
        <dbReference type="EMBL" id="KAH7986538.1"/>
    </source>
</evidence>
<evidence type="ECO:0000259" key="3">
    <source>
        <dbReference type="Pfam" id="PF13359"/>
    </source>
</evidence>
<name>A0A9D4TDQ9_RHISA</name>
<gene>
    <name evidence="4" type="ORF">HPB52_010577</name>
    <name evidence="5" type="ORF">HPB52_024886</name>
</gene>
<dbReference type="AlphaFoldDB" id="A0A9D4TDQ9"/>
<dbReference type="OMA" id="NINCRAP"/>
<dbReference type="VEuPathDB" id="VectorBase:RSAN_039739"/>
<proteinExistence type="predicted"/>
<feature type="domain" description="DDE Tnp4" evidence="3">
    <location>
        <begin position="27"/>
        <end position="143"/>
    </location>
</feature>
<accession>A0A9D4TDQ9</accession>
<organism evidence="5 6">
    <name type="scientific">Rhipicephalus sanguineus</name>
    <name type="common">Brown dog tick</name>
    <name type="synonym">Ixodes sanguineus</name>
    <dbReference type="NCBI Taxonomy" id="34632"/>
    <lineage>
        <taxon>Eukaryota</taxon>
        <taxon>Metazoa</taxon>
        <taxon>Ecdysozoa</taxon>
        <taxon>Arthropoda</taxon>
        <taxon>Chelicerata</taxon>
        <taxon>Arachnida</taxon>
        <taxon>Acari</taxon>
        <taxon>Parasitiformes</taxon>
        <taxon>Ixodida</taxon>
        <taxon>Ixodoidea</taxon>
        <taxon>Ixodidae</taxon>
        <taxon>Rhipicephalinae</taxon>
        <taxon>Rhipicephalus</taxon>
        <taxon>Rhipicephalus</taxon>
    </lineage>
</organism>
<evidence type="ECO:0000256" key="1">
    <source>
        <dbReference type="ARBA" id="ARBA00001968"/>
    </source>
</evidence>
<dbReference type="InterPro" id="IPR027806">
    <property type="entry name" value="HARBI1_dom"/>
</dbReference>
<evidence type="ECO:0000313" key="6">
    <source>
        <dbReference type="Proteomes" id="UP000821837"/>
    </source>
</evidence>
<dbReference type="Proteomes" id="UP000821837">
    <property type="component" value="Unassembled WGS sequence"/>
</dbReference>
<sequence length="144" mass="16144">MIRQEDMKEHLREFFAFSGFPQGIGALDGCHFCASPPKEHAVDYYNYKGGYSIVLLAVVDHMYRFRYINVGALGRCHDASVYARSRLSGMVDGGYFQLPVAVIEGVEVQPIILCDQAFPLTTNLLKPFPNASPNKEEASFNYNL</sequence>
<dbReference type="OrthoDB" id="6500846at2759"/>
<dbReference type="GO" id="GO:0046872">
    <property type="term" value="F:metal ion binding"/>
    <property type="evidence" value="ECO:0007669"/>
    <property type="project" value="UniProtKB-KW"/>
</dbReference>
<protein>
    <recommendedName>
        <fullName evidence="3">DDE Tnp4 domain-containing protein</fullName>
    </recommendedName>
</protein>
<keyword evidence="6" id="KW-1185">Reference proteome</keyword>
<dbReference type="EMBL" id="JABSTV010001248">
    <property type="protein sequence ID" value="KAH7968665.1"/>
    <property type="molecule type" value="Genomic_DNA"/>
</dbReference>
<reference evidence="5" key="2">
    <citation type="submission" date="2021-09" db="EMBL/GenBank/DDBJ databases">
        <authorList>
            <person name="Jia N."/>
            <person name="Wang J."/>
            <person name="Shi W."/>
            <person name="Du L."/>
            <person name="Sun Y."/>
            <person name="Zhan W."/>
            <person name="Jiang J."/>
            <person name="Wang Q."/>
            <person name="Zhang B."/>
            <person name="Ji P."/>
            <person name="Sakyi L.B."/>
            <person name="Cui X."/>
            <person name="Yuan T."/>
            <person name="Jiang B."/>
            <person name="Yang W."/>
            <person name="Lam T.T.-Y."/>
            <person name="Chang Q."/>
            <person name="Ding S."/>
            <person name="Wang X."/>
            <person name="Zhu J."/>
            <person name="Ruan X."/>
            <person name="Zhao L."/>
            <person name="Wei J."/>
            <person name="Que T."/>
            <person name="Du C."/>
            <person name="Cheng J."/>
            <person name="Dai P."/>
            <person name="Han X."/>
            <person name="Huang E."/>
            <person name="Gao Y."/>
            <person name="Liu J."/>
            <person name="Shao H."/>
            <person name="Ye R."/>
            <person name="Li L."/>
            <person name="Wei W."/>
            <person name="Wang X."/>
            <person name="Wang C."/>
            <person name="Huo Q."/>
            <person name="Li W."/>
            <person name="Guo W."/>
            <person name="Chen H."/>
            <person name="Chen S."/>
            <person name="Zhou L."/>
            <person name="Zhou L."/>
            <person name="Ni X."/>
            <person name="Tian J."/>
            <person name="Zhou Y."/>
            <person name="Sheng Y."/>
            <person name="Liu T."/>
            <person name="Pan Y."/>
            <person name="Xia L."/>
            <person name="Li J."/>
            <person name="Zhao F."/>
            <person name="Cao W."/>
        </authorList>
    </citation>
    <scope>NUCLEOTIDE SEQUENCE</scope>
    <source>
        <strain evidence="5">Rsan-2018</strain>
        <tissue evidence="5">Larvae</tissue>
    </source>
</reference>
<evidence type="ECO:0000313" key="4">
    <source>
        <dbReference type="EMBL" id="KAH7968665.1"/>
    </source>
</evidence>
<dbReference type="Pfam" id="PF13359">
    <property type="entry name" value="DDE_Tnp_4"/>
    <property type="match status" value="1"/>
</dbReference>
<evidence type="ECO:0000256" key="2">
    <source>
        <dbReference type="ARBA" id="ARBA00022723"/>
    </source>
</evidence>
<dbReference type="EMBL" id="JABSTV010000384">
    <property type="protein sequence ID" value="KAH7986538.1"/>
    <property type="molecule type" value="Genomic_DNA"/>
</dbReference>
<keyword evidence="2" id="KW-0479">Metal-binding</keyword>